<sequence>MRLREKELEDEDIKLSLLAFWYFGR</sequence>
<accession>A0A2P2PI41</accession>
<proteinExistence type="predicted"/>
<reference evidence="1" key="1">
    <citation type="submission" date="2018-02" db="EMBL/GenBank/DDBJ databases">
        <title>Rhizophora mucronata_Transcriptome.</title>
        <authorList>
            <person name="Meera S.P."/>
            <person name="Sreeshan A."/>
            <person name="Augustine A."/>
        </authorList>
    </citation>
    <scope>NUCLEOTIDE SEQUENCE</scope>
    <source>
        <tissue evidence="1">Leaf</tissue>
    </source>
</reference>
<evidence type="ECO:0000313" key="1">
    <source>
        <dbReference type="EMBL" id="MBX54301.1"/>
    </source>
</evidence>
<dbReference type="AlphaFoldDB" id="A0A2P2PI41"/>
<dbReference type="EMBL" id="GGEC01073817">
    <property type="protein sequence ID" value="MBX54301.1"/>
    <property type="molecule type" value="Transcribed_RNA"/>
</dbReference>
<name>A0A2P2PI41_RHIMU</name>
<organism evidence="1">
    <name type="scientific">Rhizophora mucronata</name>
    <name type="common">Asiatic mangrove</name>
    <dbReference type="NCBI Taxonomy" id="61149"/>
    <lineage>
        <taxon>Eukaryota</taxon>
        <taxon>Viridiplantae</taxon>
        <taxon>Streptophyta</taxon>
        <taxon>Embryophyta</taxon>
        <taxon>Tracheophyta</taxon>
        <taxon>Spermatophyta</taxon>
        <taxon>Magnoliopsida</taxon>
        <taxon>eudicotyledons</taxon>
        <taxon>Gunneridae</taxon>
        <taxon>Pentapetalae</taxon>
        <taxon>rosids</taxon>
        <taxon>fabids</taxon>
        <taxon>Malpighiales</taxon>
        <taxon>Rhizophoraceae</taxon>
        <taxon>Rhizophora</taxon>
    </lineage>
</organism>
<protein>
    <submittedName>
        <fullName evidence="1">Uncharacterized protein</fullName>
    </submittedName>
</protein>